<dbReference type="PANTHER" id="PTHR42923:SF17">
    <property type="entry name" value="AMINE OXIDASE DOMAIN-CONTAINING PROTEIN"/>
    <property type="match status" value="1"/>
</dbReference>
<feature type="domain" description="Amine oxidase" evidence="1">
    <location>
        <begin position="16"/>
        <end position="422"/>
    </location>
</feature>
<name>A0ABP7ILH0_9ACTN</name>
<dbReference type="InterPro" id="IPR036188">
    <property type="entry name" value="FAD/NAD-bd_sf"/>
</dbReference>
<dbReference type="Gene3D" id="1.10.3110.10">
    <property type="entry name" value="protoporphyrinogen ix oxidase, domain 3"/>
    <property type="match status" value="1"/>
</dbReference>
<dbReference type="Pfam" id="PF07103">
    <property type="entry name" value="DUF1365"/>
    <property type="match status" value="1"/>
</dbReference>
<dbReference type="InterPro" id="IPR050464">
    <property type="entry name" value="Zeta_carotene_desat/Oxidored"/>
</dbReference>
<dbReference type="RefSeq" id="WP_344775547.1">
    <property type="nucleotide sequence ID" value="NZ_BAABAH010000007.1"/>
</dbReference>
<evidence type="ECO:0000259" key="1">
    <source>
        <dbReference type="Pfam" id="PF01593"/>
    </source>
</evidence>
<dbReference type="SUPFAM" id="SSF51905">
    <property type="entry name" value="FAD/NAD(P)-binding domain"/>
    <property type="match status" value="1"/>
</dbReference>
<proteinExistence type="predicted"/>
<evidence type="ECO:0000313" key="3">
    <source>
        <dbReference type="Proteomes" id="UP001501821"/>
    </source>
</evidence>
<dbReference type="Pfam" id="PF01593">
    <property type="entry name" value="Amino_oxidase"/>
    <property type="match status" value="1"/>
</dbReference>
<reference evidence="3" key="1">
    <citation type="journal article" date="2019" name="Int. J. Syst. Evol. Microbiol.">
        <title>The Global Catalogue of Microorganisms (GCM) 10K type strain sequencing project: providing services to taxonomists for standard genome sequencing and annotation.</title>
        <authorList>
            <consortium name="The Broad Institute Genomics Platform"/>
            <consortium name="The Broad Institute Genome Sequencing Center for Infectious Disease"/>
            <person name="Wu L."/>
            <person name="Ma J."/>
        </authorList>
    </citation>
    <scope>NUCLEOTIDE SEQUENCE [LARGE SCALE GENOMIC DNA]</scope>
    <source>
        <strain evidence="3">JCM 16953</strain>
    </source>
</reference>
<dbReference type="InterPro" id="IPR010775">
    <property type="entry name" value="DUF1365"/>
</dbReference>
<comment type="caution">
    <text evidence="2">The sequence shown here is derived from an EMBL/GenBank/DDBJ whole genome shotgun (WGS) entry which is preliminary data.</text>
</comment>
<organism evidence="2 3">
    <name type="scientific">Nocardioides panacisoli</name>
    <dbReference type="NCBI Taxonomy" id="627624"/>
    <lineage>
        <taxon>Bacteria</taxon>
        <taxon>Bacillati</taxon>
        <taxon>Actinomycetota</taxon>
        <taxon>Actinomycetes</taxon>
        <taxon>Propionibacteriales</taxon>
        <taxon>Nocardioidaceae</taxon>
        <taxon>Nocardioides</taxon>
    </lineage>
</organism>
<accession>A0ABP7ILH0</accession>
<keyword evidence="3" id="KW-1185">Reference proteome</keyword>
<dbReference type="Gene3D" id="3.90.660.20">
    <property type="entry name" value="Protoporphyrinogen oxidase, mitochondrial, domain 2"/>
    <property type="match status" value="1"/>
</dbReference>
<dbReference type="Proteomes" id="UP001501821">
    <property type="component" value="Unassembled WGS sequence"/>
</dbReference>
<dbReference type="EMBL" id="BAABAH010000007">
    <property type="protein sequence ID" value="GAA3821015.1"/>
    <property type="molecule type" value="Genomic_DNA"/>
</dbReference>
<dbReference type="Gene3D" id="3.50.50.60">
    <property type="entry name" value="FAD/NAD(P)-binding domain"/>
    <property type="match status" value="1"/>
</dbReference>
<gene>
    <name evidence="2" type="ORF">GCM10022242_23350</name>
</gene>
<dbReference type="InterPro" id="IPR002937">
    <property type="entry name" value="Amino_oxidase"/>
</dbReference>
<evidence type="ECO:0000313" key="2">
    <source>
        <dbReference type="EMBL" id="GAA3821015.1"/>
    </source>
</evidence>
<protein>
    <recommendedName>
        <fullName evidence="1">Amine oxidase domain-containing protein</fullName>
    </recommendedName>
</protein>
<sequence>MTTTSPRRLAVVGSGVAGLTAAYVASRSAHVTLFEADTRLGGHADTHLVTDPAGRELAIDTGFIVHNRRTYPVLLRLFAELGVPTQPSEMSMSISDEGSGLEWAGALGRRGLFPTGANLRDPRYLRMLAEIPRFHRRARRLLAADGSGEDLTTLATFLEKGRFTPYFRRHFVEPLVAAVWSCDPAVAADYPAAYLFTFLQHHGMLGVLGSPTWRTVAGGSRTYVERVAAAVQGAGGEVRTSAPVVELTEAGSGVLVRTPHGVEEFDAAVVASHPRQALDLLTCPTDAQRELLGALPYSANSALLHTDTRLLPSARNAWASWNFRRPTVDQGAVLVTYDLTRLQRLPTATRYLVTLGGEHLVDPATVIARRDYEHPLYTPSSVAARARLREADTGRIAFAGAYHGWGFHEDGARSGLAAVERLGLRWPAAAITPAAQAEAATPVAPSTYATTITHRRHQPVQRSFRHRSHLWVVDLDDLPDHGRLGWLRGRFAARDHFTGRAPTIRAGLEAFLARNGVDAALGRVLMAAHPRALGQCFNPISVFWCWPDHDRSGAPAATVVEVHNTYGDRHAYLVPADGRGVGTVDKAMYVSPFHGTDGSYEVVAPPPDPATGRLAVAVRLRTPDGARFEASLVGRPAPAPRVALSSLRGAALIRAHGVALWLRGLPVQPRPVHHQEGAR</sequence>
<dbReference type="PANTHER" id="PTHR42923">
    <property type="entry name" value="PROTOPORPHYRINOGEN OXIDASE"/>
    <property type="match status" value="1"/>
</dbReference>